<dbReference type="PANTHER" id="PTHR47237">
    <property type="entry name" value="SLL0310 PROTEIN"/>
    <property type="match status" value="1"/>
</dbReference>
<dbReference type="InterPro" id="IPR041496">
    <property type="entry name" value="YitH/HolE_GNAT"/>
</dbReference>
<dbReference type="Pfam" id="PF18014">
    <property type="entry name" value="Acetyltransf_18"/>
    <property type="match status" value="1"/>
</dbReference>
<dbReference type="InterPro" id="IPR052729">
    <property type="entry name" value="Acyl/Acetyltrans_Enzymes"/>
</dbReference>
<organism evidence="2 3">
    <name type="scientific">Paracoccus shanxieyensis</name>
    <dbReference type="NCBI Taxonomy" id="2675752"/>
    <lineage>
        <taxon>Bacteria</taxon>
        <taxon>Pseudomonadati</taxon>
        <taxon>Pseudomonadota</taxon>
        <taxon>Alphaproteobacteria</taxon>
        <taxon>Rhodobacterales</taxon>
        <taxon>Paracoccaceae</taxon>
        <taxon>Paracoccus</taxon>
    </lineage>
</organism>
<dbReference type="RefSeq" id="WP_155044151.1">
    <property type="nucleotide sequence ID" value="NZ_WMIH01000006.1"/>
</dbReference>
<dbReference type="PANTHER" id="PTHR47237:SF2">
    <property type="entry name" value="BLL4206 PROTEIN"/>
    <property type="match status" value="1"/>
</dbReference>
<dbReference type="Proteomes" id="UP000478740">
    <property type="component" value="Unassembled WGS sequence"/>
</dbReference>
<evidence type="ECO:0000313" key="3">
    <source>
        <dbReference type="Proteomes" id="UP000478740"/>
    </source>
</evidence>
<reference evidence="2 3" key="1">
    <citation type="submission" date="2019-11" db="EMBL/GenBank/DDBJ databases">
        <authorList>
            <person name="Dong K."/>
        </authorList>
    </citation>
    <scope>NUCLEOTIDE SEQUENCE [LARGE SCALE GENOMIC DNA]</scope>
    <source>
        <strain evidence="2 3">DK608</strain>
    </source>
</reference>
<accession>A0A6L6IYX4</accession>
<dbReference type="Gene3D" id="3.40.630.30">
    <property type="match status" value="1"/>
</dbReference>
<gene>
    <name evidence="2" type="ORF">GL284_08400</name>
</gene>
<dbReference type="PROSITE" id="PS51186">
    <property type="entry name" value="GNAT"/>
    <property type="match status" value="1"/>
</dbReference>
<sequence length="267" mass="28675">MTIFQPLDLRHLEGAVRLSRAAGWPHRREDWKLVVSISRGVVALDAGQIVATGIVTPFGGVGMVNMIIVDQNMRGRGLGRQIMERAMAQIHPAQWRLVATPAGQPLYEKLGFVACGQIRQHQGTVTDLPAVQTVRWATQDDMAGIADMDRDALAADRGSLLRALQGRGRIAIRPGKGYGVIRDFGRGRLIGPVVAKDLATARDLIAFLAHGLTGGFIRVDTTEESGLGPWLAEIGLAEADRAVAMQTDDARPTGAFTRFALAAQALG</sequence>
<dbReference type="AlphaFoldDB" id="A0A6L6IYX4"/>
<dbReference type="InterPro" id="IPR000182">
    <property type="entry name" value="GNAT_dom"/>
</dbReference>
<dbReference type="Gene3D" id="3.40.630.90">
    <property type="match status" value="1"/>
</dbReference>
<dbReference type="CDD" id="cd04301">
    <property type="entry name" value="NAT_SF"/>
    <property type="match status" value="1"/>
</dbReference>
<dbReference type="GO" id="GO:0016747">
    <property type="term" value="F:acyltransferase activity, transferring groups other than amino-acyl groups"/>
    <property type="evidence" value="ECO:0007669"/>
    <property type="project" value="InterPro"/>
</dbReference>
<protein>
    <submittedName>
        <fullName evidence="2">GNAT family N-acetyltransferase</fullName>
    </submittedName>
</protein>
<feature type="domain" description="N-acetyltransferase" evidence="1">
    <location>
        <begin position="2"/>
        <end position="135"/>
    </location>
</feature>
<evidence type="ECO:0000313" key="2">
    <source>
        <dbReference type="EMBL" id="MTH64290.1"/>
    </source>
</evidence>
<name>A0A6L6IYX4_9RHOB</name>
<proteinExistence type="predicted"/>
<dbReference type="Pfam" id="PF13508">
    <property type="entry name" value="Acetyltransf_7"/>
    <property type="match status" value="1"/>
</dbReference>
<evidence type="ECO:0000259" key="1">
    <source>
        <dbReference type="PROSITE" id="PS51186"/>
    </source>
</evidence>
<comment type="caution">
    <text evidence="2">The sequence shown here is derived from an EMBL/GenBank/DDBJ whole genome shotgun (WGS) entry which is preliminary data.</text>
</comment>
<keyword evidence="3" id="KW-1185">Reference proteome</keyword>
<dbReference type="EMBL" id="WMII01000006">
    <property type="protein sequence ID" value="MTH64290.1"/>
    <property type="molecule type" value="Genomic_DNA"/>
</dbReference>
<dbReference type="SUPFAM" id="SSF55729">
    <property type="entry name" value="Acyl-CoA N-acyltransferases (Nat)"/>
    <property type="match status" value="1"/>
</dbReference>
<dbReference type="InterPro" id="IPR016181">
    <property type="entry name" value="Acyl_CoA_acyltransferase"/>
</dbReference>